<evidence type="ECO:0000256" key="1">
    <source>
        <dbReference type="SAM" id="MobiDB-lite"/>
    </source>
</evidence>
<dbReference type="AlphaFoldDB" id="A0A4Y0BG08"/>
<dbReference type="EnsemblMetazoa" id="AFUN019363-RA">
    <property type="protein sequence ID" value="AFUN019363-PA"/>
    <property type="gene ID" value="AFUN019363"/>
</dbReference>
<name>A0A4Y0BG08_ANOFN</name>
<dbReference type="VEuPathDB" id="VectorBase:AFUN019363"/>
<reference evidence="2" key="1">
    <citation type="submission" date="2020-05" db="UniProtKB">
        <authorList>
            <consortium name="EnsemblMetazoa"/>
        </authorList>
    </citation>
    <scope>IDENTIFICATION</scope>
    <source>
        <strain evidence="2">FUMOZ</strain>
    </source>
</reference>
<protein>
    <submittedName>
        <fullName evidence="2">Uncharacterized protein</fullName>
    </submittedName>
</protein>
<evidence type="ECO:0000313" key="2">
    <source>
        <dbReference type="EnsemblMetazoa" id="AFUN019363-PA"/>
    </source>
</evidence>
<organism evidence="2">
    <name type="scientific">Anopheles funestus</name>
    <name type="common">African malaria mosquito</name>
    <dbReference type="NCBI Taxonomy" id="62324"/>
    <lineage>
        <taxon>Eukaryota</taxon>
        <taxon>Metazoa</taxon>
        <taxon>Ecdysozoa</taxon>
        <taxon>Arthropoda</taxon>
        <taxon>Hexapoda</taxon>
        <taxon>Insecta</taxon>
        <taxon>Pterygota</taxon>
        <taxon>Neoptera</taxon>
        <taxon>Endopterygota</taxon>
        <taxon>Diptera</taxon>
        <taxon>Nematocera</taxon>
        <taxon>Culicoidea</taxon>
        <taxon>Culicidae</taxon>
        <taxon>Anophelinae</taxon>
        <taxon>Anopheles</taxon>
    </lineage>
</organism>
<sequence>MASDLLQLSKMMIYVHRKGRNYGACDKRRQSTRPDRVQIPSGPSPVARTDYPATW</sequence>
<proteinExistence type="predicted"/>
<feature type="region of interest" description="Disordered" evidence="1">
    <location>
        <begin position="24"/>
        <end position="55"/>
    </location>
</feature>
<feature type="compositionally biased region" description="Basic and acidic residues" evidence="1">
    <location>
        <begin position="25"/>
        <end position="36"/>
    </location>
</feature>
<accession>A0A4Y0BG08</accession>